<proteinExistence type="predicted"/>
<dbReference type="Proteomes" id="UP000011754">
    <property type="component" value="Unassembled WGS sequence"/>
</dbReference>
<accession>M3ECN7</accession>
<organism evidence="1 2">
    <name type="scientific">Leptospira interrogans serovar Lora str. TE 1992</name>
    <dbReference type="NCBI Taxonomy" id="1193028"/>
    <lineage>
        <taxon>Bacteria</taxon>
        <taxon>Pseudomonadati</taxon>
        <taxon>Spirochaetota</taxon>
        <taxon>Spirochaetia</taxon>
        <taxon>Leptospirales</taxon>
        <taxon>Leptospiraceae</taxon>
        <taxon>Leptospira</taxon>
    </lineage>
</organism>
<evidence type="ECO:0000313" key="2">
    <source>
        <dbReference type="Proteomes" id="UP000011754"/>
    </source>
</evidence>
<name>M3ECN7_LEPIR</name>
<protein>
    <submittedName>
        <fullName evidence="1">Uncharacterized protein</fullName>
    </submittedName>
</protein>
<comment type="caution">
    <text evidence="1">The sequence shown here is derived from an EMBL/GenBank/DDBJ whole genome shotgun (WGS) entry which is preliminary data.</text>
</comment>
<evidence type="ECO:0000313" key="1">
    <source>
        <dbReference type="EMBL" id="EMF44685.1"/>
    </source>
</evidence>
<dbReference type="AlphaFoldDB" id="M3ECN7"/>
<gene>
    <name evidence="1" type="ORF">LEP1GSC067_2772</name>
</gene>
<reference evidence="1 2" key="1">
    <citation type="submission" date="2013-01" db="EMBL/GenBank/DDBJ databases">
        <authorList>
            <person name="Harkins D.M."/>
            <person name="Durkin A.S."/>
            <person name="Brinkac L.M."/>
            <person name="Haft D.H."/>
            <person name="Selengut J.D."/>
            <person name="Sanka R."/>
            <person name="DePew J."/>
            <person name="Purushe J."/>
            <person name="Hartskeerl R.A."/>
            <person name="Ahmed A."/>
            <person name="van der Linden H."/>
            <person name="Goris M.G.A."/>
            <person name="Vinetz J.M."/>
            <person name="Sutton G.G."/>
            <person name="Nierman W.C."/>
            <person name="Fouts D.E."/>
        </authorList>
    </citation>
    <scope>NUCLEOTIDE SEQUENCE [LARGE SCALE GENOMIC DNA]</scope>
    <source>
        <strain evidence="1 2">TE 1992</strain>
    </source>
</reference>
<sequence>MRNSISEIPYEEFSRDSFRFKVTNQEGLFPLLIEARDSIQKILPESVAINFRKNVEQMAIYYRSFIES</sequence>
<dbReference type="EMBL" id="AKWW02000011">
    <property type="protein sequence ID" value="EMF44685.1"/>
    <property type="molecule type" value="Genomic_DNA"/>
</dbReference>